<dbReference type="Gene3D" id="3.30.460.10">
    <property type="entry name" value="Beta Polymerase, domain 2"/>
    <property type="match status" value="1"/>
</dbReference>
<comment type="caution">
    <text evidence="1">The sequence shown here is derived from an EMBL/GenBank/DDBJ whole genome shotgun (WGS) entry which is preliminary data.</text>
</comment>
<proteinExistence type="predicted"/>
<gene>
    <name evidence="1" type="ORF">EFD62_00150</name>
</gene>
<organism evidence="1 2">
    <name type="scientific">Acetivibrio mesophilus</name>
    <dbReference type="NCBI Taxonomy" id="2487273"/>
    <lineage>
        <taxon>Bacteria</taxon>
        <taxon>Bacillati</taxon>
        <taxon>Bacillota</taxon>
        <taxon>Clostridia</taxon>
        <taxon>Eubacteriales</taxon>
        <taxon>Oscillospiraceae</taxon>
        <taxon>Acetivibrio</taxon>
    </lineage>
</organism>
<sequence>MEKPEIRERYNKALDSVVLKFKSDPKCLAAFLIGSLSHDLIWEWSDLQILLIYDDSYQGSSDYYLLEQDVPVVVNIRKRNSFKEYLESANVSDYYFCALSKSTLLFTKDKTLQEYFEDIFYIGDRDREIEMLLGFSEAIYYLNKAEKNYYIKRNSANAVYFIFHIAQAIAWLEVARKRLFPEREIIAQASGLKPELFKTIYDPLFYDVVTDQMIEEIIQFCHEYLRDNTEEVYHPIISCLKEHGTLKGFSL</sequence>
<reference evidence="2" key="1">
    <citation type="submission" date="2018-11" db="EMBL/GenBank/DDBJ databases">
        <title>Genome sequencing of a novel mesophilic and cellulolytic organism within the genus Hungateiclostridium.</title>
        <authorList>
            <person name="Rettenmaier R."/>
            <person name="Liebl W."/>
            <person name="Zverlov V."/>
        </authorList>
    </citation>
    <scope>NUCLEOTIDE SEQUENCE [LARGE SCALE GENOMIC DNA]</scope>
    <source>
        <strain evidence="2">N2K1</strain>
    </source>
</reference>
<evidence type="ECO:0000313" key="1">
    <source>
        <dbReference type="EMBL" id="RXE60389.1"/>
    </source>
</evidence>
<evidence type="ECO:0008006" key="3">
    <source>
        <dbReference type="Google" id="ProtNLM"/>
    </source>
</evidence>
<dbReference type="EMBL" id="RLII01000001">
    <property type="protein sequence ID" value="RXE60389.1"/>
    <property type="molecule type" value="Genomic_DNA"/>
</dbReference>
<dbReference type="OrthoDB" id="2539715at2"/>
<accession>A0A4V1K2I3</accession>
<protein>
    <recommendedName>
        <fullName evidence="3">Nucleotidyltransferase domain-containing protein</fullName>
    </recommendedName>
</protein>
<dbReference type="InterPro" id="IPR043519">
    <property type="entry name" value="NT_sf"/>
</dbReference>
<evidence type="ECO:0000313" key="2">
    <source>
        <dbReference type="Proteomes" id="UP000289166"/>
    </source>
</evidence>
<dbReference type="RefSeq" id="WP_128705500.1">
    <property type="nucleotide sequence ID" value="NZ_RLII01000001.1"/>
</dbReference>
<name>A0A4V1K2I3_9FIRM</name>
<dbReference type="Proteomes" id="UP000289166">
    <property type="component" value="Unassembled WGS sequence"/>
</dbReference>
<dbReference type="AlphaFoldDB" id="A0A4V1K2I3"/>
<keyword evidence="2" id="KW-1185">Reference proteome</keyword>